<dbReference type="Proteomes" id="UP000018559">
    <property type="component" value="Unassembled WGS sequence"/>
</dbReference>
<dbReference type="EMBL" id="AWWH01000017">
    <property type="protein sequence ID" value="ETA75004.1"/>
    <property type="molecule type" value="Genomic_DNA"/>
</dbReference>
<gene>
    <name evidence="1" type="ORF">LEQ_2315</name>
</gene>
<name>V7HXN9_9LACO</name>
<sequence>MKGAKEQNNYIITI</sequence>
<evidence type="ECO:0000313" key="1">
    <source>
        <dbReference type="EMBL" id="ETA75004.1"/>
    </source>
</evidence>
<protein>
    <submittedName>
        <fullName evidence="1">Transposase</fullName>
    </submittedName>
</protein>
<evidence type="ECO:0000313" key="2">
    <source>
        <dbReference type="Proteomes" id="UP000018559"/>
    </source>
</evidence>
<keyword evidence="2" id="KW-1185">Reference proteome</keyword>
<reference evidence="1 2" key="1">
    <citation type="journal article" date="2014" name="Genome Announc.">
        <title>The Genome of the Predominant Equine Lactobacillus Species, Lactobacillus equi, Is Reflective of Its Lifestyle Adaptations to an Herbivorous Host.</title>
        <authorList>
            <person name="O'Donnell M.M."/>
            <person name="Harris H.M."/>
            <person name="O'Toole P.W."/>
            <person name="Ross R.P."/>
        </authorList>
    </citation>
    <scope>NUCLEOTIDE SEQUENCE [LARGE SCALE GENOMIC DNA]</scope>
    <source>
        <strain evidence="1 2">DPC 6820</strain>
    </source>
</reference>
<accession>V7HXN9</accession>
<proteinExistence type="predicted"/>
<organism evidence="1 2">
    <name type="scientific">Ligilactobacillus equi DPC 6820</name>
    <dbReference type="NCBI Taxonomy" id="1392007"/>
    <lineage>
        <taxon>Bacteria</taxon>
        <taxon>Bacillati</taxon>
        <taxon>Bacillota</taxon>
        <taxon>Bacilli</taxon>
        <taxon>Lactobacillales</taxon>
        <taxon>Lactobacillaceae</taxon>
        <taxon>Ligilactobacillus</taxon>
    </lineage>
</organism>
<comment type="caution">
    <text evidence="1">The sequence shown here is derived from an EMBL/GenBank/DDBJ whole genome shotgun (WGS) entry which is preliminary data.</text>
</comment>